<dbReference type="GO" id="GO:0003677">
    <property type="term" value="F:DNA binding"/>
    <property type="evidence" value="ECO:0007669"/>
    <property type="project" value="InterPro"/>
</dbReference>
<dbReference type="InterPro" id="IPR009057">
    <property type="entry name" value="Homeodomain-like_sf"/>
</dbReference>
<dbReference type="AlphaFoldDB" id="A0A2W7N8S6"/>
<dbReference type="Proteomes" id="UP000248916">
    <property type="component" value="Unassembled WGS sequence"/>
</dbReference>
<feature type="region of interest" description="Disordered" evidence="1">
    <location>
        <begin position="110"/>
        <end position="138"/>
    </location>
</feature>
<dbReference type="EMBL" id="QKZL01000026">
    <property type="protein sequence ID" value="PZX12179.1"/>
    <property type="molecule type" value="Genomic_DNA"/>
</dbReference>
<gene>
    <name evidence="3" type="ORF">LX81_02347</name>
    <name evidence="2" type="ORF">LX81_03719</name>
</gene>
<dbReference type="PANTHER" id="PTHR33215">
    <property type="entry name" value="PROTEIN DISTAL ANTENNA"/>
    <property type="match status" value="1"/>
</dbReference>
<dbReference type="Pfam" id="PF01527">
    <property type="entry name" value="HTH_Tnp_1"/>
    <property type="match status" value="1"/>
</dbReference>
<evidence type="ECO:0000313" key="2">
    <source>
        <dbReference type="EMBL" id="PZX12179.1"/>
    </source>
</evidence>
<comment type="caution">
    <text evidence="3">The sequence shown here is derived from an EMBL/GenBank/DDBJ whole genome shotgun (WGS) entry which is preliminary data.</text>
</comment>
<reference evidence="3 4" key="1">
    <citation type="submission" date="2018-06" db="EMBL/GenBank/DDBJ databases">
        <title>Genomic Encyclopedia of Archaeal and Bacterial Type Strains, Phase II (KMG-II): from individual species to whole genera.</title>
        <authorList>
            <person name="Goeker M."/>
        </authorList>
    </citation>
    <scope>NUCLEOTIDE SEQUENCE [LARGE SCALE GENOMIC DNA]</scope>
    <source>
        <strain evidence="3 4">DSM 22009</strain>
    </source>
</reference>
<dbReference type="EMBL" id="QKZL01000008">
    <property type="protein sequence ID" value="PZX16073.1"/>
    <property type="molecule type" value="Genomic_DNA"/>
</dbReference>
<dbReference type="GO" id="GO:0006313">
    <property type="term" value="P:DNA transposition"/>
    <property type="evidence" value="ECO:0007669"/>
    <property type="project" value="InterPro"/>
</dbReference>
<evidence type="ECO:0000313" key="3">
    <source>
        <dbReference type="EMBL" id="PZX16073.1"/>
    </source>
</evidence>
<sequence>MTGQRKRREFPEAFKREAVERVRTSGLTIISVAKELDVHETVLRRWITRYGEPGMAPTTRAGARAAAGGLSPADLAAENARLKRENTRLQTERDILRKAALASVLAPSPRSLGPVARPWRPHMARSSGRPPDEVRVRG</sequence>
<keyword evidence="4" id="KW-1185">Reference proteome</keyword>
<evidence type="ECO:0000313" key="4">
    <source>
        <dbReference type="Proteomes" id="UP000248916"/>
    </source>
</evidence>
<accession>A0A2W7N8S6</accession>
<dbReference type="SUPFAM" id="SSF46689">
    <property type="entry name" value="Homeodomain-like"/>
    <property type="match status" value="1"/>
</dbReference>
<proteinExistence type="predicted"/>
<protein>
    <submittedName>
        <fullName evidence="3">Transposase-like protein</fullName>
    </submittedName>
</protein>
<dbReference type="GO" id="GO:0004803">
    <property type="term" value="F:transposase activity"/>
    <property type="evidence" value="ECO:0007669"/>
    <property type="project" value="InterPro"/>
</dbReference>
<name>A0A2W7N8S6_9RHOB</name>
<dbReference type="PANTHER" id="PTHR33215:SF13">
    <property type="entry name" value="PROTEIN DISTAL ANTENNA"/>
    <property type="match status" value="1"/>
</dbReference>
<evidence type="ECO:0000256" key="1">
    <source>
        <dbReference type="SAM" id="MobiDB-lite"/>
    </source>
</evidence>
<dbReference type="Gene3D" id="1.10.10.60">
    <property type="entry name" value="Homeodomain-like"/>
    <property type="match status" value="1"/>
</dbReference>
<dbReference type="InterPro" id="IPR051839">
    <property type="entry name" value="RD_transcriptional_regulator"/>
</dbReference>
<dbReference type="InterPro" id="IPR002514">
    <property type="entry name" value="Transposase_8"/>
</dbReference>
<organism evidence="3 4">
    <name type="scientific">Palleronia aestuarii</name>
    <dbReference type="NCBI Taxonomy" id="568105"/>
    <lineage>
        <taxon>Bacteria</taxon>
        <taxon>Pseudomonadati</taxon>
        <taxon>Pseudomonadota</taxon>
        <taxon>Alphaproteobacteria</taxon>
        <taxon>Rhodobacterales</taxon>
        <taxon>Roseobacteraceae</taxon>
        <taxon>Palleronia</taxon>
    </lineage>
</organism>